<evidence type="ECO:0000256" key="6">
    <source>
        <dbReference type="ARBA" id="ARBA00022793"/>
    </source>
</evidence>
<feature type="binding site" evidence="10">
    <location>
        <position position="282"/>
    </location>
    <ligand>
        <name>ATP</name>
        <dbReference type="ChEBI" id="CHEBI:30616"/>
    </ligand>
</feature>
<keyword evidence="10" id="KW-0963">Cytoplasm</keyword>
<dbReference type="Proteomes" id="UP001161497">
    <property type="component" value="Chromosome"/>
</dbReference>
<comment type="similarity">
    <text evidence="2 10">Belongs to the phosphoenolpyruvate carboxykinase (ATP) family.</text>
</comment>
<dbReference type="PROSITE" id="PS00532">
    <property type="entry name" value="PEPCK_ATP"/>
    <property type="match status" value="1"/>
</dbReference>
<dbReference type="SUPFAM" id="SSF53795">
    <property type="entry name" value="PEP carboxykinase-like"/>
    <property type="match status" value="1"/>
</dbReference>
<feature type="binding site" evidence="10">
    <location>
        <position position="445"/>
    </location>
    <ligand>
        <name>ATP</name>
        <dbReference type="ChEBI" id="CHEBI:30616"/>
    </ligand>
</feature>
<evidence type="ECO:0000256" key="2">
    <source>
        <dbReference type="ARBA" id="ARBA00006052"/>
    </source>
</evidence>
<keyword evidence="7 10" id="KW-0067">ATP-binding</keyword>
<evidence type="ECO:0000256" key="7">
    <source>
        <dbReference type="ARBA" id="ARBA00022840"/>
    </source>
</evidence>
<dbReference type="HAMAP" id="MF_00453">
    <property type="entry name" value="PEPCK_ATP"/>
    <property type="match status" value="1"/>
</dbReference>
<feature type="binding site" evidence="10">
    <location>
        <begin position="233"/>
        <end position="241"/>
    </location>
    <ligand>
        <name>ATP</name>
        <dbReference type="ChEBI" id="CHEBI:30616"/>
    </ligand>
</feature>
<dbReference type="NCBIfam" id="NF006821">
    <property type="entry name" value="PRK09344.1-3"/>
    <property type="match status" value="1"/>
</dbReference>
<dbReference type="PIRSF" id="PIRSF006294">
    <property type="entry name" value="PEP_crbxkin"/>
    <property type="match status" value="1"/>
</dbReference>
<feature type="binding site" evidence="10">
    <location>
        <position position="216"/>
    </location>
    <ligand>
        <name>ATP</name>
        <dbReference type="ChEBI" id="CHEBI:30616"/>
    </ligand>
</feature>
<comment type="function">
    <text evidence="10">Involved in the gluconeogenesis. Catalyzes the conversion of oxaloacetate (OAA) to phosphoenolpyruvate (PEP) through direct phosphoryl transfer between the nucleoside triphosphate and OAA.</text>
</comment>
<feature type="binding site" evidence="10">
    <location>
        <position position="55"/>
    </location>
    <ligand>
        <name>substrate</name>
    </ligand>
</feature>
<comment type="pathway">
    <text evidence="1 10">Carbohydrate biosynthesis; gluconeogenesis.</text>
</comment>
<reference evidence="11" key="1">
    <citation type="submission" date="2023-03" db="EMBL/GenBank/DDBJ databases">
        <authorList>
            <person name="Cremers G."/>
            <person name="Picone N."/>
        </authorList>
    </citation>
    <scope>NUCLEOTIDE SEQUENCE</scope>
    <source>
        <strain evidence="11">Sample_alias</strain>
    </source>
</reference>
<name>A0ABN8XII7_9BACT</name>
<dbReference type="InterPro" id="IPR001272">
    <property type="entry name" value="PEP_carboxykinase_ATP"/>
</dbReference>
<keyword evidence="10" id="KW-0479">Metal-binding</keyword>
<evidence type="ECO:0000256" key="1">
    <source>
        <dbReference type="ARBA" id="ARBA00004742"/>
    </source>
</evidence>
<feature type="binding site" evidence="10">
    <location>
        <position position="320"/>
    </location>
    <ligand>
        <name>ATP</name>
        <dbReference type="ChEBI" id="CHEBI:30616"/>
    </ligand>
</feature>
<feature type="binding site" evidence="10">
    <location>
        <position position="320"/>
    </location>
    <ligand>
        <name>substrate</name>
    </ligand>
</feature>
<dbReference type="PANTHER" id="PTHR30031">
    <property type="entry name" value="PHOSPHOENOLPYRUVATE CARBOXYKINASE ATP"/>
    <property type="match status" value="1"/>
</dbReference>
<feature type="binding site" evidence="10">
    <location>
        <position position="197"/>
    </location>
    <ligand>
        <name>substrate</name>
    </ligand>
</feature>
<evidence type="ECO:0000313" key="12">
    <source>
        <dbReference type="Proteomes" id="UP001161497"/>
    </source>
</evidence>
<feature type="binding site" evidence="10">
    <location>
        <position position="191"/>
    </location>
    <ligand>
        <name>substrate</name>
    </ligand>
</feature>
<feature type="binding site" evidence="10">
    <location>
        <begin position="439"/>
        <end position="440"/>
    </location>
    <ligand>
        <name>ATP</name>
        <dbReference type="ChEBI" id="CHEBI:30616"/>
    </ligand>
</feature>
<evidence type="ECO:0000256" key="9">
    <source>
        <dbReference type="ARBA" id="ARBA00047371"/>
    </source>
</evidence>
<evidence type="ECO:0000256" key="4">
    <source>
        <dbReference type="ARBA" id="ARBA00022432"/>
    </source>
</evidence>
<comment type="catalytic activity">
    <reaction evidence="9 10">
        <text>oxaloacetate + ATP = phosphoenolpyruvate + ADP + CO2</text>
        <dbReference type="Rhea" id="RHEA:18617"/>
        <dbReference type="ChEBI" id="CHEBI:16452"/>
        <dbReference type="ChEBI" id="CHEBI:16526"/>
        <dbReference type="ChEBI" id="CHEBI:30616"/>
        <dbReference type="ChEBI" id="CHEBI:58702"/>
        <dbReference type="ChEBI" id="CHEBI:456216"/>
        <dbReference type="EC" id="4.1.1.49"/>
    </reaction>
</comment>
<keyword evidence="8 10" id="KW-0456">Lyase</keyword>
<comment type="subcellular location">
    <subcellularLocation>
        <location evidence="10">Cytoplasm</location>
    </subcellularLocation>
</comment>
<keyword evidence="10" id="KW-0464">Manganese</keyword>
<dbReference type="Gene3D" id="3.90.228.20">
    <property type="match status" value="1"/>
</dbReference>
<dbReference type="EC" id="4.1.1.49" evidence="3 10"/>
<evidence type="ECO:0000256" key="5">
    <source>
        <dbReference type="ARBA" id="ARBA00022741"/>
    </source>
</evidence>
<dbReference type="PANTHER" id="PTHR30031:SF0">
    <property type="entry name" value="PHOSPHOENOLPYRUVATE CARBOXYKINASE (ATP)"/>
    <property type="match status" value="1"/>
</dbReference>
<dbReference type="NCBIfam" id="NF006820">
    <property type="entry name" value="PRK09344.1-2"/>
    <property type="match status" value="1"/>
</dbReference>
<dbReference type="InterPro" id="IPR013035">
    <property type="entry name" value="PEP_carboxykinase_C"/>
</dbReference>
<evidence type="ECO:0000256" key="3">
    <source>
        <dbReference type="ARBA" id="ARBA00012363"/>
    </source>
</evidence>
<evidence type="ECO:0000256" key="8">
    <source>
        <dbReference type="ARBA" id="ARBA00023239"/>
    </source>
</evidence>
<feature type="binding site" evidence="10">
    <location>
        <position position="197"/>
    </location>
    <ligand>
        <name>Mn(2+)</name>
        <dbReference type="ChEBI" id="CHEBI:29035"/>
    </ligand>
</feature>
<feature type="binding site" evidence="10">
    <location>
        <position position="197"/>
    </location>
    <ligand>
        <name>ATP</name>
        <dbReference type="ChEBI" id="CHEBI:30616"/>
    </ligand>
</feature>
<dbReference type="Pfam" id="PF01293">
    <property type="entry name" value="PEPCK_ATP"/>
    <property type="match status" value="1"/>
</dbReference>
<keyword evidence="6 10" id="KW-0210">Decarboxylase</keyword>
<dbReference type="Gene3D" id="3.40.449.10">
    <property type="entry name" value="Phosphoenolpyruvate Carboxykinase, domain 1"/>
    <property type="match status" value="1"/>
</dbReference>
<dbReference type="InterPro" id="IPR015994">
    <property type="entry name" value="PEPCK_ATP_CS"/>
</dbReference>
<dbReference type="SUPFAM" id="SSF68923">
    <property type="entry name" value="PEP carboxykinase N-terminal domain"/>
    <property type="match status" value="1"/>
</dbReference>
<dbReference type="NCBIfam" id="TIGR00224">
    <property type="entry name" value="pckA"/>
    <property type="match status" value="1"/>
</dbReference>
<keyword evidence="5 10" id="KW-0547">Nucleotide-binding</keyword>
<gene>
    <name evidence="10 11" type="primary">pckA</name>
    <name evidence="11" type="ORF">MFUM_1082</name>
</gene>
<protein>
    <recommendedName>
        <fullName evidence="3 10">Phosphoenolpyruvate carboxykinase (ATP)</fullName>
        <shortName evidence="10">PCK</shortName>
        <shortName evidence="10">PEP carboxykinase</shortName>
        <shortName evidence="10">PEPCK</shortName>
        <ecNumber evidence="3 10">4.1.1.49</ecNumber>
    </recommendedName>
</protein>
<proteinExistence type="inferred from homology"/>
<sequence>MNKDSMLEMIQLKNVTQIYWDLSVAELYEQAIKRHEALLSASGSLVFHTGQYKGRTPKDKFIVKDQQTTEQVNWGKINQPFDPLSYKRLKSKILSYLQDRELFIQQCYACSNPNHRINLWILSERPIYSLFSRNLFIVEKDPEKRMHLVPDFILIHAPGFRADPETDKTQSGAFIILNFAEKMILIGGTGYAGEIKKAVFTVLNFLLPQKGVFPMHCSANFGKDPEDSAIFFGLSGTGKTTLSIDSTRNLIGDDEHGWDDSGVFNFEGGCYAKVIRISKEGEPEIYQAALRFGTILENVIINPQTREIDFNDDSLTENSRAAFPIEYIPNTSAQLAGGHPKNIIMLCCDAFGVLPPVAKLNPEQAIYYFLLGYTAKIAGTEAGIQEPTAVFSPCFGSPFLPLSPKAYARMFKEKIEKHKPNIWLLNTGWTGGPYGIGKRIALETSRRLVRAILSGELAKADFVQEEYFHFSIPQSCPDVPTEILHPSKSWKDLSQYEKKSRELQALFAQNYHALA</sequence>
<dbReference type="InterPro" id="IPR008210">
    <property type="entry name" value="PEP_carboxykinase_N"/>
</dbReference>
<dbReference type="GO" id="GO:0004612">
    <property type="term" value="F:phosphoenolpyruvate carboxykinase (ATP) activity"/>
    <property type="evidence" value="ECO:0007669"/>
    <property type="project" value="UniProtKB-EC"/>
</dbReference>
<feature type="binding site" evidence="10">
    <location>
        <position position="254"/>
    </location>
    <ligand>
        <name>Mn(2+)</name>
        <dbReference type="ChEBI" id="CHEBI:29035"/>
    </ligand>
</feature>
<evidence type="ECO:0000313" key="11">
    <source>
        <dbReference type="EMBL" id="CAI9085450.1"/>
    </source>
</evidence>
<keyword evidence="12" id="KW-1185">Reference proteome</keyword>
<dbReference type="EMBL" id="OX458932">
    <property type="protein sequence ID" value="CAI9085450.1"/>
    <property type="molecule type" value="Genomic_DNA"/>
</dbReference>
<keyword evidence="4 10" id="KW-0312">Gluconeogenesis</keyword>
<comment type="cofactor">
    <cofactor evidence="10">
        <name>Mn(2+)</name>
        <dbReference type="ChEBI" id="CHEBI:29035"/>
    </cofactor>
    <text evidence="10">Binds 1 Mn(2+) ion per subunit.</text>
</comment>
<accession>A0ABN8XII7</accession>
<dbReference type="RefSeq" id="WP_009058951.1">
    <property type="nucleotide sequence ID" value="NZ_JAHXRZ010000002.1"/>
</dbReference>
<evidence type="ECO:0000256" key="10">
    <source>
        <dbReference type="HAMAP-Rule" id="MF_00453"/>
    </source>
</evidence>
<organism evidence="11 12">
    <name type="scientific">Candidatus Methylacidiphilum fumarolicum</name>
    <dbReference type="NCBI Taxonomy" id="591154"/>
    <lineage>
        <taxon>Bacteria</taxon>
        <taxon>Pseudomonadati</taxon>
        <taxon>Verrucomicrobiota</taxon>
        <taxon>Methylacidiphilae</taxon>
        <taxon>Methylacidiphilales</taxon>
        <taxon>Methylacidiphilaceae</taxon>
        <taxon>Methylacidiphilum (ex Ratnadevi et al. 2023)</taxon>
    </lineage>
</organism>
<dbReference type="Gene3D" id="2.170.8.10">
    <property type="entry name" value="Phosphoenolpyruvate Carboxykinase, domain 2"/>
    <property type="match status" value="1"/>
</dbReference>
<feature type="binding site" evidence="10">
    <location>
        <position position="216"/>
    </location>
    <ligand>
        <name>Mn(2+)</name>
        <dbReference type="ChEBI" id="CHEBI:29035"/>
    </ligand>
</feature>